<protein>
    <submittedName>
        <fullName evidence="2">Uncharacterized protein</fullName>
    </submittedName>
</protein>
<feature type="transmembrane region" description="Helical" evidence="1">
    <location>
        <begin position="53"/>
        <end position="73"/>
    </location>
</feature>
<dbReference type="Proteomes" id="UP001276854">
    <property type="component" value="Unassembled WGS sequence"/>
</dbReference>
<keyword evidence="1" id="KW-0812">Transmembrane</keyword>
<dbReference type="RefSeq" id="WP_318063650.1">
    <property type="nucleotide sequence ID" value="NZ_JAWONS010000109.1"/>
</dbReference>
<keyword evidence="1" id="KW-0472">Membrane</keyword>
<feature type="transmembrane region" description="Helical" evidence="1">
    <location>
        <begin position="171"/>
        <end position="192"/>
    </location>
</feature>
<evidence type="ECO:0000313" key="2">
    <source>
        <dbReference type="EMBL" id="MDW2797399.1"/>
    </source>
</evidence>
<organism evidence="2 3">
    <name type="scientific">Clostridium boliviensis</name>
    <dbReference type="NCBI Taxonomy" id="318465"/>
    <lineage>
        <taxon>Bacteria</taxon>
        <taxon>Bacillati</taxon>
        <taxon>Bacillota</taxon>
        <taxon>Clostridia</taxon>
        <taxon>Eubacteriales</taxon>
        <taxon>Clostridiaceae</taxon>
        <taxon>Clostridium</taxon>
    </lineage>
</organism>
<evidence type="ECO:0000256" key="1">
    <source>
        <dbReference type="SAM" id="Phobius"/>
    </source>
</evidence>
<reference evidence="2 3" key="1">
    <citation type="submission" date="2023-10" db="EMBL/GenBank/DDBJ databases">
        <title>A novel Glycoside Hydrolase 43-Like Enzyme from Clostrdium boliviensis is an Endo-xylanase, and a Candidate for Xylooligosaccharides Production from Different Xylan Substrates.</title>
        <authorList>
            <person name="Alvarez M.T."/>
            <person name="Rocabado-Villegas L.R."/>
            <person name="Salas-Veizaga D.M."/>
            <person name="Linares-Pasten J.A."/>
            <person name="Gudmundsdottir E.E."/>
            <person name="Hreggvidsson G.O."/>
            <person name="Adlercreutz P."/>
            <person name="Nordberg Karlsson E."/>
        </authorList>
    </citation>
    <scope>NUCLEOTIDE SEQUENCE [LARGE SCALE GENOMIC DNA]</scope>
    <source>
        <strain evidence="2 3">E-1</strain>
    </source>
</reference>
<dbReference type="EMBL" id="JAWONS010000109">
    <property type="protein sequence ID" value="MDW2797399.1"/>
    <property type="molecule type" value="Genomic_DNA"/>
</dbReference>
<feature type="transmembrane region" description="Helical" evidence="1">
    <location>
        <begin position="142"/>
        <end position="159"/>
    </location>
</feature>
<feature type="transmembrane region" description="Helical" evidence="1">
    <location>
        <begin position="28"/>
        <end position="47"/>
    </location>
</feature>
<keyword evidence="1" id="KW-1133">Transmembrane helix</keyword>
<comment type="caution">
    <text evidence="2">The sequence shown here is derived from an EMBL/GenBank/DDBJ whole genome shotgun (WGS) entry which is preliminary data.</text>
</comment>
<sequence length="220" mass="25624">MRFCDFFIEYKLGLKEIKNLIPFTKLPLYRKIAIVLLFVIGVIGLIFSVTHKIIWAFITYGIAILLFIIFFIIDSKKKNLRNMLDNHYKLYSQKRMNMIISVLNIYDIKSADTDTIDLLITEATNAQIQCDYLLPLKKPLKALGAIIIPIVIYAAQKIADAVTIEEVFNMSLQIIFIIICIFSIIIAITPIIKDLFYRDYNKYNELLYDLNQVKIFYSKD</sequence>
<keyword evidence="3" id="KW-1185">Reference proteome</keyword>
<accession>A0ABU4GIF8</accession>
<evidence type="ECO:0000313" key="3">
    <source>
        <dbReference type="Proteomes" id="UP001276854"/>
    </source>
</evidence>
<gene>
    <name evidence="2" type="ORF">RZO55_07395</name>
</gene>
<proteinExistence type="predicted"/>
<name>A0ABU4GIF8_9CLOT</name>